<organism evidence="9 10">
    <name type="scientific">Methylomirabilis oxygeniifera</name>
    <dbReference type="NCBI Taxonomy" id="671143"/>
    <lineage>
        <taxon>Bacteria</taxon>
        <taxon>Candidatus Methylomirabilota</taxon>
        <taxon>Candidatus Methylomirabilia</taxon>
        <taxon>Candidatus Methylomirabilales</taxon>
        <taxon>Candidatus Methylomirabilaceae</taxon>
        <taxon>Candidatus Methylomirabilis</taxon>
    </lineage>
</organism>
<protein>
    <recommendedName>
        <fullName evidence="8">Arginine biosynthesis bifunctional protein ArgJ</fullName>
    </recommendedName>
    <domain>
        <recommendedName>
            <fullName evidence="8">Glutamate N-acetyltransferase</fullName>
            <ecNumber evidence="8">2.3.1.35</ecNumber>
        </recommendedName>
        <alternativeName>
            <fullName evidence="8">Ornithine acetyltransferase</fullName>
            <shortName evidence="8">OATase</shortName>
        </alternativeName>
        <alternativeName>
            <fullName evidence="8">Ornithine transacetylase</fullName>
        </alternativeName>
    </domain>
    <domain>
        <recommendedName>
            <fullName evidence="8">Amino-acid acetyltransferase</fullName>
            <ecNumber evidence="8">2.3.1.1</ecNumber>
        </recommendedName>
        <alternativeName>
            <fullName evidence="8">N-acetylglutamate synthase</fullName>
            <shortName evidence="8">AGSase</shortName>
        </alternativeName>
    </domain>
    <component>
        <recommendedName>
            <fullName evidence="8">Arginine biosynthesis bifunctional protein ArgJ alpha chain</fullName>
        </recommendedName>
    </component>
    <component>
        <recommendedName>
            <fullName evidence="8">Arginine biosynthesis bifunctional protein ArgJ beta chain</fullName>
        </recommendedName>
    </component>
</protein>
<feature type="binding site" evidence="8">
    <location>
        <position position="400"/>
    </location>
    <ligand>
        <name>substrate</name>
    </ligand>
</feature>
<dbReference type="Pfam" id="PF01960">
    <property type="entry name" value="ArgJ"/>
    <property type="match status" value="1"/>
</dbReference>
<keyword evidence="5 8" id="KW-0808">Transferase</keyword>
<dbReference type="SUPFAM" id="SSF56266">
    <property type="entry name" value="DmpA/ArgJ-like"/>
    <property type="match status" value="1"/>
</dbReference>
<comment type="subcellular location">
    <subcellularLocation>
        <location evidence="8">Cytoplasm</location>
    </subcellularLocation>
</comment>
<dbReference type="GO" id="GO:0005737">
    <property type="term" value="C:cytoplasm"/>
    <property type="evidence" value="ECO:0007669"/>
    <property type="project" value="UniProtKB-SubCell"/>
</dbReference>
<keyword evidence="7 8" id="KW-0012">Acyltransferase</keyword>
<evidence type="ECO:0000256" key="8">
    <source>
        <dbReference type="HAMAP-Rule" id="MF_01106"/>
    </source>
</evidence>
<evidence type="ECO:0000256" key="5">
    <source>
        <dbReference type="ARBA" id="ARBA00022679"/>
    </source>
</evidence>
<feature type="binding site" evidence="8">
    <location>
        <position position="277"/>
    </location>
    <ligand>
        <name>substrate</name>
    </ligand>
</feature>
<accession>D5MKU2</accession>
<keyword evidence="3 8" id="KW-0055">Arginine biosynthesis</keyword>
<feature type="site" description="Involved in the stabilization of negative charge on the oxyanion by the formation of the oxyanion hole" evidence="8">
    <location>
        <position position="118"/>
    </location>
</feature>
<keyword evidence="8" id="KW-0511">Multifunctional enzyme</keyword>
<evidence type="ECO:0000313" key="9">
    <source>
        <dbReference type="EMBL" id="CBE67741.1"/>
    </source>
</evidence>
<dbReference type="AlphaFoldDB" id="D5MKU2"/>
<comment type="function">
    <text evidence="8">Catalyzes two activities which are involved in the cyclic version of arginine biosynthesis: the synthesis of N-acetylglutamate from glutamate and acetyl-CoA as the acetyl donor, and of ornithine by transacetylation between N(2)-acetylornithine and glutamate.</text>
</comment>
<dbReference type="PATRIC" id="fig|671143.5.peg.582"/>
<keyword evidence="8" id="KW-0963">Cytoplasm</keyword>
<comment type="pathway">
    <text evidence="8">Amino-acid biosynthesis; L-arginine biosynthesis; L-ornithine and N-acetyl-L-glutamate from L-glutamate and N(2)-acetyl-L-ornithine (cyclic): step 1/1.</text>
</comment>
<dbReference type="EC" id="2.3.1.35" evidence="8"/>
<dbReference type="InterPro" id="IPR016117">
    <property type="entry name" value="ArgJ-like_dom_sf"/>
</dbReference>
<keyword evidence="4 8" id="KW-0028">Amino-acid biosynthesis</keyword>
<reference evidence="9 10" key="1">
    <citation type="journal article" date="2010" name="Nature">
        <title>Nitrite-driven anaerobic methane oxidation by oxygenic bacteria.</title>
        <authorList>
            <person name="Ettwig K.F."/>
            <person name="Butler M.K."/>
            <person name="Le Paslier D."/>
            <person name="Pelletier E."/>
            <person name="Mangenot S."/>
            <person name="Kuypers M.M.M."/>
            <person name="Schreiber F."/>
            <person name="Dutilh B.E."/>
            <person name="Zedelius J."/>
            <person name="de Beer D."/>
            <person name="Gloerich J."/>
            <person name="Wessels H.J.C.T."/>
            <person name="van Allen T."/>
            <person name="Luesken F."/>
            <person name="Wu M."/>
            <person name="van de Pas-Schoonen K.T."/>
            <person name="Op den Camp H.J.M."/>
            <person name="Janssen-Megens E.M."/>
            <person name="Francoijs K-J."/>
            <person name="Stunnenberg H."/>
            <person name="Weissenbach J."/>
            <person name="Jetten M.S.M."/>
            <person name="Strous M."/>
        </authorList>
    </citation>
    <scope>NUCLEOTIDE SEQUENCE [LARGE SCALE GENOMIC DNA]</scope>
</reference>
<feature type="chain" id="PRO_5023405219" description="Arginine biosynthesis bifunctional protein ArgJ beta chain" evidence="8">
    <location>
        <begin position="191"/>
        <end position="405"/>
    </location>
</feature>
<dbReference type="HAMAP" id="MF_01106">
    <property type="entry name" value="ArgJ"/>
    <property type="match status" value="1"/>
</dbReference>
<dbReference type="MEROPS" id="T05.002"/>
<dbReference type="GO" id="GO:0004358">
    <property type="term" value="F:L-glutamate N-acetyltransferase activity, acting on acetyl-L-ornithine as donor"/>
    <property type="evidence" value="ECO:0007669"/>
    <property type="project" value="UniProtKB-UniRule"/>
</dbReference>
<dbReference type="STRING" id="671143.DAMO_0669"/>
<comment type="catalytic activity">
    <reaction evidence="8">
        <text>N(2)-acetyl-L-ornithine + L-glutamate = N-acetyl-L-glutamate + L-ornithine</text>
        <dbReference type="Rhea" id="RHEA:15349"/>
        <dbReference type="ChEBI" id="CHEBI:29985"/>
        <dbReference type="ChEBI" id="CHEBI:44337"/>
        <dbReference type="ChEBI" id="CHEBI:46911"/>
        <dbReference type="ChEBI" id="CHEBI:57805"/>
        <dbReference type="EC" id="2.3.1.35"/>
    </reaction>
</comment>
<dbReference type="CDD" id="cd02152">
    <property type="entry name" value="OAT"/>
    <property type="match status" value="1"/>
</dbReference>
<comment type="subunit">
    <text evidence="2 8">Heterotetramer of two alpha and two beta chains.</text>
</comment>
<evidence type="ECO:0000256" key="4">
    <source>
        <dbReference type="ARBA" id="ARBA00022605"/>
    </source>
</evidence>
<dbReference type="PANTHER" id="PTHR23100">
    <property type="entry name" value="ARGININE BIOSYNTHESIS BIFUNCTIONAL PROTEIN ARGJ"/>
    <property type="match status" value="1"/>
</dbReference>
<comment type="similarity">
    <text evidence="1 8">Belongs to the ArgJ family.</text>
</comment>
<sequence length="405" mass="42261">MKQPTTQDIPGGITAAKGIRAAGVYCGIKKTAPDLALVVSDRPATVAGVTTSNLAKAAPVRLCEQQLTDGRFSAIVANSGNANACTGLQGERDAVQMRDRLAGLLHCPAREVFVASTGVIGKRLPISKVLSGIREGTGRLSADGGEAAARAIMTTDSCPKEAAVRIELDGQPIVIGGMAKGSGMIAPNLATMLCFVGTDARISAPLLRRVLRRTVEESFNAITVDGCMSTNDTVLLFANGMSDTPPLKAGTPRLDAFEGALLQVLSRLARMIVKDGEGATKLIRVEVMGSRTTRDARIAAQAIANSPLVKTAFFGEDCNWGRIMSAIGASGIRFDPDCVEIAVDGIPVVQKGVGLGAAAERRAAVCMRRSEFDLTIHLHGGTGGAVVLTTDLSEAYVRINAGYRS</sequence>
<dbReference type="NCBIfam" id="TIGR00120">
    <property type="entry name" value="ArgJ"/>
    <property type="match status" value="1"/>
</dbReference>
<name>D5MKU2_METO1</name>
<dbReference type="HOGENOM" id="CLU_027172_1_0_0"/>
<dbReference type="Proteomes" id="UP000006898">
    <property type="component" value="Chromosome"/>
</dbReference>
<keyword evidence="6 8" id="KW-0068">Autocatalytic cleavage</keyword>
<dbReference type="KEGG" id="mox:DAMO_0669"/>
<dbReference type="InterPro" id="IPR042195">
    <property type="entry name" value="ArgJ_beta_C"/>
</dbReference>
<dbReference type="NCBIfam" id="NF003802">
    <property type="entry name" value="PRK05388.1"/>
    <property type="match status" value="1"/>
</dbReference>
<feature type="binding site" evidence="8">
    <location>
        <position position="180"/>
    </location>
    <ligand>
        <name>substrate</name>
    </ligand>
</feature>
<dbReference type="PANTHER" id="PTHR23100:SF0">
    <property type="entry name" value="ARGININE BIOSYNTHESIS BIFUNCTIONAL PROTEIN ARGJ, MITOCHONDRIAL"/>
    <property type="match status" value="1"/>
</dbReference>
<feature type="site" description="Cleavage; by autolysis" evidence="8">
    <location>
        <begin position="190"/>
        <end position="191"/>
    </location>
</feature>
<dbReference type="FunFam" id="3.60.70.12:FF:000001">
    <property type="entry name" value="Arginine biosynthesis bifunctional protein ArgJ, chloroplastic"/>
    <property type="match status" value="1"/>
</dbReference>
<comment type="catalytic activity">
    <reaction evidence="8">
        <text>L-glutamate + acetyl-CoA = N-acetyl-L-glutamate + CoA + H(+)</text>
        <dbReference type="Rhea" id="RHEA:24292"/>
        <dbReference type="ChEBI" id="CHEBI:15378"/>
        <dbReference type="ChEBI" id="CHEBI:29985"/>
        <dbReference type="ChEBI" id="CHEBI:44337"/>
        <dbReference type="ChEBI" id="CHEBI:57287"/>
        <dbReference type="ChEBI" id="CHEBI:57288"/>
        <dbReference type="EC" id="2.3.1.1"/>
    </reaction>
</comment>
<evidence type="ECO:0000256" key="6">
    <source>
        <dbReference type="ARBA" id="ARBA00022813"/>
    </source>
</evidence>
<evidence type="ECO:0000256" key="3">
    <source>
        <dbReference type="ARBA" id="ARBA00022571"/>
    </source>
</evidence>
<dbReference type="EC" id="2.3.1.1" evidence="8"/>
<feature type="binding site" evidence="8">
    <location>
        <position position="154"/>
    </location>
    <ligand>
        <name>substrate</name>
    </ligand>
</feature>
<proteinExistence type="inferred from homology"/>
<dbReference type="UniPathway" id="UPA00068">
    <property type="reaction ID" value="UER00106"/>
</dbReference>
<feature type="site" description="Involved in the stabilization of negative charge on the oxyanion by the formation of the oxyanion hole" evidence="8">
    <location>
        <position position="117"/>
    </location>
</feature>
<dbReference type="Gene3D" id="3.60.70.12">
    <property type="entry name" value="L-amino peptidase D-ALA esterase/amidase"/>
    <property type="match status" value="1"/>
</dbReference>
<gene>
    <name evidence="8 9" type="primary">argJ</name>
    <name evidence="9" type="ORF">DAMO_0669</name>
</gene>
<dbReference type="InterPro" id="IPR002813">
    <property type="entry name" value="Arg_biosynth_ArgJ"/>
</dbReference>
<comment type="pathway">
    <text evidence="8">Amino-acid biosynthesis; L-arginine biosynthesis; N(2)-acetyl-L-ornithine from L-glutamate: step 1/4.</text>
</comment>
<dbReference type="GO" id="GO:0006526">
    <property type="term" value="P:L-arginine biosynthetic process"/>
    <property type="evidence" value="ECO:0007669"/>
    <property type="project" value="UniProtKB-UniRule"/>
</dbReference>
<evidence type="ECO:0000256" key="1">
    <source>
        <dbReference type="ARBA" id="ARBA00006774"/>
    </source>
</evidence>
<feature type="binding site" evidence="8">
    <location>
        <position position="405"/>
    </location>
    <ligand>
        <name>substrate</name>
    </ligand>
</feature>
<dbReference type="GO" id="GO:0004042">
    <property type="term" value="F:L-glutamate N-acetyltransferase activity"/>
    <property type="evidence" value="ECO:0007669"/>
    <property type="project" value="UniProtKB-UniRule"/>
</dbReference>
<dbReference type="EMBL" id="FP565575">
    <property type="protein sequence ID" value="CBE67741.1"/>
    <property type="molecule type" value="Genomic_DNA"/>
</dbReference>
<dbReference type="GO" id="GO:0006592">
    <property type="term" value="P:ornithine biosynthetic process"/>
    <property type="evidence" value="ECO:0007669"/>
    <property type="project" value="TreeGrafter"/>
</dbReference>
<dbReference type="eggNOG" id="COG1364">
    <property type="taxonomic scope" value="Bacteria"/>
</dbReference>
<dbReference type="Gene3D" id="3.10.20.340">
    <property type="entry name" value="ArgJ beta chain, C-terminal domain"/>
    <property type="match status" value="1"/>
</dbReference>
<feature type="active site" description="Nucleophile" evidence="8">
    <location>
        <position position="191"/>
    </location>
</feature>
<feature type="binding site" evidence="8">
    <location>
        <position position="191"/>
    </location>
    <ligand>
        <name>substrate</name>
    </ligand>
</feature>
<evidence type="ECO:0000256" key="7">
    <source>
        <dbReference type="ARBA" id="ARBA00023315"/>
    </source>
</evidence>
<evidence type="ECO:0000256" key="2">
    <source>
        <dbReference type="ARBA" id="ARBA00011475"/>
    </source>
</evidence>
<evidence type="ECO:0000313" key="10">
    <source>
        <dbReference type="Proteomes" id="UP000006898"/>
    </source>
</evidence>
<feature type="chain" id="PRO_5023405221" description="Arginine biosynthesis bifunctional protein ArgJ alpha chain" evidence="8">
    <location>
        <begin position="1"/>
        <end position="190"/>
    </location>
</feature>